<dbReference type="Proteomes" id="UP000025227">
    <property type="component" value="Unplaced"/>
</dbReference>
<keyword evidence="3" id="KW-1185">Reference proteome</keyword>
<keyword evidence="2" id="KW-0732">Signal</keyword>
<feature type="compositionally biased region" description="Gly residues" evidence="1">
    <location>
        <begin position="130"/>
        <end position="140"/>
    </location>
</feature>
<dbReference type="WBParaSite" id="HCON_00062800-00001">
    <property type="protein sequence ID" value="HCON_00062800-00001"/>
    <property type="gene ID" value="HCON_00062800"/>
</dbReference>
<accession>A0A7I4Y9Q1</accession>
<feature type="region of interest" description="Disordered" evidence="1">
    <location>
        <begin position="121"/>
        <end position="171"/>
    </location>
</feature>
<name>A0A7I4Y9Q1_HAECO</name>
<organism evidence="3 4">
    <name type="scientific">Haemonchus contortus</name>
    <name type="common">Barber pole worm</name>
    <dbReference type="NCBI Taxonomy" id="6289"/>
    <lineage>
        <taxon>Eukaryota</taxon>
        <taxon>Metazoa</taxon>
        <taxon>Ecdysozoa</taxon>
        <taxon>Nematoda</taxon>
        <taxon>Chromadorea</taxon>
        <taxon>Rhabditida</taxon>
        <taxon>Rhabditina</taxon>
        <taxon>Rhabditomorpha</taxon>
        <taxon>Strongyloidea</taxon>
        <taxon>Trichostrongylidae</taxon>
        <taxon>Haemonchus</taxon>
    </lineage>
</organism>
<evidence type="ECO:0000313" key="3">
    <source>
        <dbReference type="Proteomes" id="UP000025227"/>
    </source>
</evidence>
<evidence type="ECO:0000256" key="2">
    <source>
        <dbReference type="SAM" id="SignalP"/>
    </source>
</evidence>
<evidence type="ECO:0000256" key="1">
    <source>
        <dbReference type="SAM" id="MobiDB-lite"/>
    </source>
</evidence>
<dbReference type="AlphaFoldDB" id="A0A7I4Y9Q1"/>
<feature type="signal peptide" evidence="2">
    <location>
        <begin position="1"/>
        <end position="22"/>
    </location>
</feature>
<feature type="compositionally biased region" description="Low complexity" evidence="1">
    <location>
        <begin position="153"/>
        <end position="166"/>
    </location>
</feature>
<evidence type="ECO:0000313" key="4">
    <source>
        <dbReference type="WBParaSite" id="HCON_00062800-00001"/>
    </source>
</evidence>
<reference evidence="4" key="1">
    <citation type="submission" date="2020-12" db="UniProtKB">
        <authorList>
            <consortium name="WormBaseParasite"/>
        </authorList>
    </citation>
    <scope>IDENTIFICATION</scope>
    <source>
        <strain evidence="4">MHco3</strain>
    </source>
</reference>
<dbReference type="OrthoDB" id="5843041at2759"/>
<feature type="chain" id="PRO_5029543015" evidence="2">
    <location>
        <begin position="23"/>
        <end position="188"/>
    </location>
</feature>
<protein>
    <submittedName>
        <fullName evidence="4">Secreted protein</fullName>
    </submittedName>
</protein>
<proteinExistence type="predicted"/>
<sequence>IFSGLMQVLLLLLVALGIPINAKKLTCVLCDYYSPEGDVKCDKECKGDICTLAKDADTNRTVIADCINNRGPIKEGPAVCHKNYGHIICACTTKDRCNDPTSSLSDFKKLDKEFALEIDILPTDREGGGGDETGSAGGSEGALSSDASEEASEAASEAGSEAGATEQVMTTTTAKKGFDIKNIFSKSV</sequence>